<evidence type="ECO:0000313" key="5">
    <source>
        <dbReference type="EMBL" id="QDC37778.1"/>
    </source>
</evidence>
<dbReference type="Gene3D" id="3.40.50.720">
    <property type="entry name" value="NAD(P)-binding Rossmann-like Domain"/>
    <property type="match status" value="1"/>
</dbReference>
<dbReference type="Proteomes" id="UP000311469">
    <property type="component" value="Chromosome cSF1"/>
</dbReference>
<dbReference type="AlphaFoldDB" id="A0A5B8CE10"/>
<keyword evidence="2" id="KW-0560">Oxidoreductase</keyword>
<evidence type="ECO:0000256" key="4">
    <source>
        <dbReference type="SAM" id="MobiDB-lite"/>
    </source>
</evidence>
<accession>A0A5B8CE10</accession>
<evidence type="ECO:0000256" key="3">
    <source>
        <dbReference type="ARBA" id="ARBA00051383"/>
    </source>
</evidence>
<proteinExistence type="inferred from homology"/>
<evidence type="ECO:0000256" key="1">
    <source>
        <dbReference type="ARBA" id="ARBA00006484"/>
    </source>
</evidence>
<dbReference type="InterPro" id="IPR002347">
    <property type="entry name" value="SDR_fam"/>
</dbReference>
<dbReference type="GO" id="GO:0016491">
    <property type="term" value="F:oxidoreductase activity"/>
    <property type="evidence" value="ECO:0007669"/>
    <property type="project" value="UniProtKB-KW"/>
</dbReference>
<organism evidence="5 6">
    <name type="scientific">Sphingobium fuliginis ATCC 27551</name>
    <dbReference type="NCBI Taxonomy" id="1208342"/>
    <lineage>
        <taxon>Bacteria</taxon>
        <taxon>Pseudomonadati</taxon>
        <taxon>Pseudomonadota</taxon>
        <taxon>Alphaproteobacteria</taxon>
        <taxon>Sphingomonadales</taxon>
        <taxon>Sphingomonadaceae</taxon>
        <taxon>Sphingobium</taxon>
    </lineage>
</organism>
<dbReference type="PANTHER" id="PTHR24321:SF14">
    <property type="entry name" value="SHORT-CHAIN TYPE DEHYDROGENASE_REDUCTASE BLR2146-RELATED"/>
    <property type="match status" value="1"/>
</dbReference>
<dbReference type="KEGG" id="sufl:FIL70_11635"/>
<reference evidence="5 6" key="1">
    <citation type="submission" date="2019-06" db="EMBL/GenBank/DDBJ databases">
        <title>Genome organization and adaptive potential of archetypical organophosphate degarding Sphingobium fuliginis ATCC 27551.</title>
        <authorList>
            <person name="Sarwar A."/>
            <person name="Parthasarathy S."/>
            <person name="Singh C."/>
            <person name="Siddavattam D."/>
        </authorList>
    </citation>
    <scope>NUCLEOTIDE SEQUENCE [LARGE SCALE GENOMIC DNA]</scope>
    <source>
        <strain evidence="5 6">ATCC 27551</strain>
    </source>
</reference>
<dbReference type="SUPFAM" id="SSF51735">
    <property type="entry name" value="NAD(P)-binding Rossmann-fold domains"/>
    <property type="match status" value="1"/>
</dbReference>
<evidence type="ECO:0000313" key="6">
    <source>
        <dbReference type="Proteomes" id="UP000311469"/>
    </source>
</evidence>
<name>A0A5B8CE10_SPHSA</name>
<dbReference type="FunFam" id="3.40.50.720:FF:000084">
    <property type="entry name" value="Short-chain dehydrogenase reductase"/>
    <property type="match status" value="1"/>
</dbReference>
<feature type="region of interest" description="Disordered" evidence="4">
    <location>
        <begin position="278"/>
        <end position="309"/>
    </location>
</feature>
<feature type="compositionally biased region" description="Basic residues" evidence="4">
    <location>
        <begin position="291"/>
        <end position="309"/>
    </location>
</feature>
<protein>
    <submittedName>
        <fullName evidence="5">SDR family oxidoreductase</fullName>
    </submittedName>
</protein>
<comment type="similarity">
    <text evidence="1">Belongs to the short-chain dehydrogenases/reductases (SDR) family.</text>
</comment>
<sequence length="309" mass="32309">MAGRLVGKVAVITGGDGIARATALRFAAEGARIVGADIVEDKMRETARLVADAGGEMTYLATDLMDETAVNRLMKFAETTYGGIDVLAHFAMDLRVGDLPSVSVEDFTYTLTRTATMTFLVSKHAVPFLMARGGGSIVLAGSQSGSLGAGFLGNTGHLFSYSVGKGAVIRLGVVLANVLGKHGIRVNIVSPGPVATPNAVAFFGEEGSSERSLLVDSHMLLGRISFPEDVAGAALFLASDEASNITGQNLHVDGGMTASGGMGLANEEAQQIYDAMVPRADGTRDGSSPNRNRRRPAKSKRVRHQSGRQ</sequence>
<gene>
    <name evidence="5" type="ORF">FIL70_11635</name>
</gene>
<dbReference type="InterPro" id="IPR036291">
    <property type="entry name" value="NAD(P)-bd_dom_sf"/>
</dbReference>
<dbReference type="EMBL" id="CP041016">
    <property type="protein sequence ID" value="QDC37778.1"/>
    <property type="molecule type" value="Genomic_DNA"/>
</dbReference>
<evidence type="ECO:0000256" key="2">
    <source>
        <dbReference type="ARBA" id="ARBA00023002"/>
    </source>
</evidence>
<comment type="catalytic activity">
    <reaction evidence="3">
        <text>2,5-dichlorocyclohexa-2,5-dien-1,4-diol + NAD(+) = 2,5-dichlorohydroquinone + NADH + H(+)</text>
        <dbReference type="Rhea" id="RHEA:15741"/>
        <dbReference type="ChEBI" id="CHEBI:15378"/>
        <dbReference type="ChEBI" id="CHEBI:27545"/>
        <dbReference type="ChEBI" id="CHEBI:28975"/>
        <dbReference type="ChEBI" id="CHEBI:57540"/>
        <dbReference type="ChEBI" id="CHEBI:57945"/>
    </reaction>
</comment>
<dbReference type="PRINTS" id="PR00081">
    <property type="entry name" value="GDHRDH"/>
</dbReference>
<dbReference type="PANTHER" id="PTHR24321">
    <property type="entry name" value="DEHYDROGENASES, SHORT CHAIN"/>
    <property type="match status" value="1"/>
</dbReference>
<dbReference type="Pfam" id="PF13561">
    <property type="entry name" value="adh_short_C2"/>
    <property type="match status" value="1"/>
</dbReference>
<dbReference type="CDD" id="cd05233">
    <property type="entry name" value="SDR_c"/>
    <property type="match status" value="1"/>
</dbReference>